<evidence type="ECO:0000256" key="2">
    <source>
        <dbReference type="ARBA" id="ARBA00023125"/>
    </source>
</evidence>
<dbReference type="InterPro" id="IPR014710">
    <property type="entry name" value="RmlC-like_jellyroll"/>
</dbReference>
<dbReference type="OrthoDB" id="7584044at2"/>
<dbReference type="Pfam" id="PF13545">
    <property type="entry name" value="HTH_Crp_2"/>
    <property type="match status" value="1"/>
</dbReference>
<dbReference type="InterPro" id="IPR012318">
    <property type="entry name" value="HTH_CRP"/>
</dbReference>
<proteinExistence type="predicted"/>
<protein>
    <recommendedName>
        <fullName evidence="4">HTH crp-type domain-containing protein</fullName>
    </recommendedName>
</protein>
<dbReference type="PROSITE" id="PS51063">
    <property type="entry name" value="HTH_CRP_2"/>
    <property type="match status" value="1"/>
</dbReference>
<dbReference type="InterPro" id="IPR036390">
    <property type="entry name" value="WH_DNA-bd_sf"/>
</dbReference>
<dbReference type="SUPFAM" id="SSF51206">
    <property type="entry name" value="cAMP-binding domain-like"/>
    <property type="match status" value="1"/>
</dbReference>
<evidence type="ECO:0000259" key="4">
    <source>
        <dbReference type="PROSITE" id="PS51063"/>
    </source>
</evidence>
<dbReference type="GO" id="GO:0003677">
    <property type="term" value="F:DNA binding"/>
    <property type="evidence" value="ECO:0007669"/>
    <property type="project" value="UniProtKB-KW"/>
</dbReference>
<evidence type="ECO:0000256" key="1">
    <source>
        <dbReference type="ARBA" id="ARBA00023015"/>
    </source>
</evidence>
<dbReference type="AlphaFoldDB" id="A0A074J641"/>
<evidence type="ECO:0000256" key="3">
    <source>
        <dbReference type="ARBA" id="ARBA00023163"/>
    </source>
</evidence>
<keyword evidence="1" id="KW-0805">Transcription regulation</keyword>
<evidence type="ECO:0000313" key="6">
    <source>
        <dbReference type="Proteomes" id="UP000027432"/>
    </source>
</evidence>
<dbReference type="InterPro" id="IPR018490">
    <property type="entry name" value="cNMP-bd_dom_sf"/>
</dbReference>
<keyword evidence="2" id="KW-0238">DNA-binding</keyword>
<evidence type="ECO:0000313" key="5">
    <source>
        <dbReference type="EMBL" id="KEO51979.1"/>
    </source>
</evidence>
<sequence>MEDLTRQPDFGYLAELVTGRRVVAPGTSCLPDQSQALARIETGIAIRYSLLEDGRRQIEGLLYPGELCGLSESLIGGAGSYYEAVTAVEISFLDHADTRLRNSPGEHPGHHLLWLLAREVSLMSQWLASAGQRNAAEGIAWFVHHVWQRAEEAGMILRNSAPFPFSQQVVADVLGLSLVHTNKTLRRLSEDGLFRISGGRVHVRSLAQLRQAAAL</sequence>
<dbReference type="SMART" id="SM00419">
    <property type="entry name" value="HTH_CRP"/>
    <property type="match status" value="1"/>
</dbReference>
<dbReference type="SUPFAM" id="SSF46785">
    <property type="entry name" value="Winged helix' DNA-binding domain"/>
    <property type="match status" value="1"/>
</dbReference>
<dbReference type="Gene3D" id="1.10.10.10">
    <property type="entry name" value="Winged helix-like DNA-binding domain superfamily/Winged helix DNA-binding domain"/>
    <property type="match status" value="1"/>
</dbReference>
<organism evidence="5 6">
    <name type="scientific">Thioclava pacifica DSM 10166</name>
    <dbReference type="NCBI Taxonomy" id="1353537"/>
    <lineage>
        <taxon>Bacteria</taxon>
        <taxon>Pseudomonadati</taxon>
        <taxon>Pseudomonadota</taxon>
        <taxon>Alphaproteobacteria</taxon>
        <taxon>Rhodobacterales</taxon>
        <taxon>Paracoccaceae</taxon>
        <taxon>Thioclava</taxon>
    </lineage>
</organism>
<dbReference type="STRING" id="1353537.TP2_10915"/>
<reference evidence="5 6" key="1">
    <citation type="submission" date="2013-07" db="EMBL/GenBank/DDBJ databases">
        <title>Thioclava pacifica DSM 10166 Genome Sequencing.</title>
        <authorList>
            <person name="Lai Q."/>
            <person name="Shao Z."/>
        </authorList>
    </citation>
    <scope>NUCLEOTIDE SEQUENCE [LARGE SCALE GENOMIC DNA]</scope>
    <source>
        <strain evidence="5 6">DSM 10166</strain>
    </source>
</reference>
<accession>A0A074J641</accession>
<keyword evidence="3" id="KW-0804">Transcription</keyword>
<gene>
    <name evidence="5" type="ORF">TP2_10915</name>
</gene>
<dbReference type="InterPro" id="IPR036388">
    <property type="entry name" value="WH-like_DNA-bd_sf"/>
</dbReference>
<dbReference type="Proteomes" id="UP000027432">
    <property type="component" value="Unassembled WGS sequence"/>
</dbReference>
<name>A0A074J641_9RHOB</name>
<dbReference type="Gene3D" id="2.60.120.10">
    <property type="entry name" value="Jelly Rolls"/>
    <property type="match status" value="1"/>
</dbReference>
<dbReference type="eggNOG" id="COG0664">
    <property type="taxonomic scope" value="Bacteria"/>
</dbReference>
<feature type="domain" description="HTH crp-type" evidence="4">
    <location>
        <begin position="133"/>
        <end position="207"/>
    </location>
</feature>
<dbReference type="EMBL" id="AUND01000034">
    <property type="protein sequence ID" value="KEO51979.1"/>
    <property type="molecule type" value="Genomic_DNA"/>
</dbReference>
<comment type="caution">
    <text evidence="5">The sequence shown here is derived from an EMBL/GenBank/DDBJ whole genome shotgun (WGS) entry which is preliminary data.</text>
</comment>
<dbReference type="GO" id="GO:0006355">
    <property type="term" value="P:regulation of DNA-templated transcription"/>
    <property type="evidence" value="ECO:0007669"/>
    <property type="project" value="InterPro"/>
</dbReference>
<keyword evidence="6" id="KW-1185">Reference proteome</keyword>
<dbReference type="RefSeq" id="WP_051692622.1">
    <property type="nucleotide sequence ID" value="NZ_AUND01000034.1"/>
</dbReference>